<dbReference type="Proteomes" id="UP000078546">
    <property type="component" value="Unassembled WGS sequence"/>
</dbReference>
<gene>
    <name evidence="3" type="ORF">POVCU1_042050</name>
    <name evidence="2" type="ORF">POVCU2_0045600</name>
</gene>
<evidence type="ECO:0000313" key="5">
    <source>
        <dbReference type="Proteomes" id="UP000078560"/>
    </source>
</evidence>
<proteinExistence type="predicted"/>
<evidence type="ECO:0000256" key="1">
    <source>
        <dbReference type="SAM" id="MobiDB-lite"/>
    </source>
</evidence>
<feature type="compositionally biased region" description="Acidic residues" evidence="1">
    <location>
        <begin position="84"/>
        <end position="98"/>
    </location>
</feature>
<evidence type="ECO:0000313" key="4">
    <source>
        <dbReference type="Proteomes" id="UP000078546"/>
    </source>
</evidence>
<protein>
    <submittedName>
        <fullName evidence="3">Uncharacterized protein</fullName>
    </submittedName>
</protein>
<name>A0A1A8WY79_PLAOA</name>
<reference evidence="4 5" key="2">
    <citation type="submission" date="2016-05" db="EMBL/GenBank/DDBJ databases">
        <authorList>
            <person name="Naeem Raeece"/>
        </authorList>
    </citation>
    <scope>NUCLEOTIDE SEQUENCE [LARGE SCALE GENOMIC DNA]</scope>
</reference>
<evidence type="ECO:0000313" key="2">
    <source>
        <dbReference type="EMBL" id="SBS87976.1"/>
    </source>
</evidence>
<dbReference type="Proteomes" id="UP000078560">
    <property type="component" value="Unassembled WGS sequence"/>
</dbReference>
<reference evidence="3" key="1">
    <citation type="submission" date="2016-05" db="EMBL/GenBank/DDBJ databases">
        <authorList>
            <person name="Lavstsen T."/>
            <person name="Jespersen J.S."/>
        </authorList>
    </citation>
    <scope>NUCLEOTIDE SEQUENCE [LARGE SCALE GENOMIC DNA]</scope>
</reference>
<organism evidence="3 4">
    <name type="scientific">Plasmodium ovale curtisi</name>
    <dbReference type="NCBI Taxonomy" id="864141"/>
    <lineage>
        <taxon>Eukaryota</taxon>
        <taxon>Sar</taxon>
        <taxon>Alveolata</taxon>
        <taxon>Apicomplexa</taxon>
        <taxon>Aconoidasida</taxon>
        <taxon>Haemosporida</taxon>
        <taxon>Plasmodiidae</taxon>
        <taxon>Plasmodium</taxon>
        <taxon>Plasmodium (Plasmodium)</taxon>
    </lineage>
</organism>
<dbReference type="AlphaFoldDB" id="A0A1A8WY79"/>
<sequence>MAFCDDVLNDDNSFSTEEIIRKKKKKKKDVEIFYENESDLYSPCIDIEGALCVISDGGDIFRYKLIKIKGDEESNDNVTTSSSEGDEAGSVDKDVDDDEYISSVDKDELVGNVKKKKDSEKVQEEKYLSTDFTTECLCADNAYNFYVFDPSNKQKCNDAMHVRANEHSINVEYHYNVGSTVLL</sequence>
<dbReference type="EMBL" id="FLQU01000605">
    <property type="protein sequence ID" value="SBS87976.1"/>
    <property type="molecule type" value="Genomic_DNA"/>
</dbReference>
<feature type="region of interest" description="Disordered" evidence="1">
    <location>
        <begin position="73"/>
        <end position="98"/>
    </location>
</feature>
<dbReference type="EMBL" id="FLQV01000767">
    <property type="protein sequence ID" value="SBS97919.1"/>
    <property type="molecule type" value="Genomic_DNA"/>
</dbReference>
<accession>A0A1A8WY79</accession>
<evidence type="ECO:0000313" key="3">
    <source>
        <dbReference type="EMBL" id="SBS97919.1"/>
    </source>
</evidence>